<name>A0A366H2A2_9BURK</name>
<keyword evidence="3" id="KW-1185">Reference proteome</keyword>
<proteinExistence type="predicted"/>
<dbReference type="EMBL" id="QNRQ01000019">
    <property type="protein sequence ID" value="RBP35171.1"/>
    <property type="molecule type" value="Genomic_DNA"/>
</dbReference>
<dbReference type="InterPro" id="IPR011979">
    <property type="entry name" value="Antitox_Xre"/>
</dbReference>
<dbReference type="NCBIfam" id="TIGR02293">
    <property type="entry name" value="TAS_TIGR02293"/>
    <property type="match status" value="1"/>
</dbReference>
<protein>
    <submittedName>
        <fullName evidence="2">Putative toxin-antitoxin system antitoxin component (TIGR02293 family)</fullName>
    </submittedName>
</protein>
<dbReference type="AlphaFoldDB" id="A0A366H2A2"/>
<comment type="caution">
    <text evidence="2">The sequence shown here is derived from an EMBL/GenBank/DDBJ whole genome shotgun (WGS) entry which is preliminary data.</text>
</comment>
<feature type="domain" description="Antitoxin Xre/MbcA/ParS-like toxin-binding" evidence="1">
    <location>
        <begin position="197"/>
        <end position="244"/>
    </location>
</feature>
<dbReference type="InterPro" id="IPR024467">
    <property type="entry name" value="Xre/MbcA/ParS-like_toxin-bd"/>
</dbReference>
<organism evidence="2 3">
    <name type="scientific">Eoetvoesiella caeni</name>
    <dbReference type="NCBI Taxonomy" id="645616"/>
    <lineage>
        <taxon>Bacteria</taxon>
        <taxon>Pseudomonadati</taxon>
        <taxon>Pseudomonadota</taxon>
        <taxon>Betaproteobacteria</taxon>
        <taxon>Burkholderiales</taxon>
        <taxon>Alcaligenaceae</taxon>
        <taxon>Eoetvoesiella</taxon>
    </lineage>
</organism>
<evidence type="ECO:0000313" key="2">
    <source>
        <dbReference type="EMBL" id="RBP35171.1"/>
    </source>
</evidence>
<reference evidence="2 3" key="1">
    <citation type="submission" date="2018-06" db="EMBL/GenBank/DDBJ databases">
        <title>Genomic Encyclopedia of Type Strains, Phase IV (KMG-IV): sequencing the most valuable type-strain genomes for metagenomic binning, comparative biology and taxonomic classification.</title>
        <authorList>
            <person name="Goeker M."/>
        </authorList>
    </citation>
    <scope>NUCLEOTIDE SEQUENCE [LARGE SCALE GENOMIC DNA]</scope>
    <source>
        <strain evidence="2 3">DSM 25520</strain>
    </source>
</reference>
<evidence type="ECO:0000259" key="1">
    <source>
        <dbReference type="Pfam" id="PF09722"/>
    </source>
</evidence>
<dbReference type="Proteomes" id="UP000253628">
    <property type="component" value="Unassembled WGS sequence"/>
</dbReference>
<dbReference type="RefSeq" id="WP_113935166.1">
    <property type="nucleotide sequence ID" value="NZ_JACCEU010000015.1"/>
</dbReference>
<dbReference type="OrthoDB" id="428683at2"/>
<dbReference type="Pfam" id="PF09722">
    <property type="entry name" value="Xre_MbcA_ParS_C"/>
    <property type="match status" value="1"/>
</dbReference>
<accession>A0A366H2A2</accession>
<sequence length="247" mass="27232">MLFDDKAVREMPLVSASRIESEGWPCVKSVLSQTGRVAITEDGKVTAFVLSIAEYEQLLPEDRPKDLAALRKRFDARLAVLNEPGAGDRLRSVMDAPVKPRLEGTSDGTKCSELLGGVYVLGRVPSMFEWIRLMREGLPFSCMDAFCDRLGLSLPQLIDEVGVSSVAIGASRQSGKLTKEQSIRLLRMARVVEYGCEVFESVAATRDWLRAPNISLGDVPPMSLLDTEFGAELVRRAIRNIEYGLPV</sequence>
<evidence type="ECO:0000313" key="3">
    <source>
        <dbReference type="Proteomes" id="UP000253628"/>
    </source>
</evidence>
<gene>
    <name evidence="2" type="ORF">DFR37_11933</name>
</gene>